<proteinExistence type="predicted"/>
<dbReference type="InterPro" id="IPR029056">
    <property type="entry name" value="Ribokinase-like"/>
</dbReference>
<reference evidence="5 6" key="1">
    <citation type="submission" date="2023-04" db="EMBL/GenBank/DDBJ databases">
        <title>A novel bacteria isolated from coastal sediment.</title>
        <authorList>
            <person name="Liu X.-J."/>
            <person name="Du Z.-J."/>
        </authorList>
    </citation>
    <scope>NUCLEOTIDE SEQUENCE [LARGE SCALE GENOMIC DNA]</scope>
    <source>
        <strain evidence="5 6">SDUM461004</strain>
    </source>
</reference>
<dbReference type="SUPFAM" id="SSF53613">
    <property type="entry name" value="Ribokinase-like"/>
    <property type="match status" value="1"/>
</dbReference>
<evidence type="ECO:0000313" key="5">
    <source>
        <dbReference type="EMBL" id="MDQ8195995.1"/>
    </source>
</evidence>
<dbReference type="PANTHER" id="PTHR10584:SF166">
    <property type="entry name" value="RIBOKINASE"/>
    <property type="match status" value="1"/>
</dbReference>
<dbReference type="RefSeq" id="WP_308986439.1">
    <property type="nucleotide sequence ID" value="NZ_JARXIC010000041.1"/>
</dbReference>
<feature type="compositionally biased region" description="Polar residues" evidence="3">
    <location>
        <begin position="10"/>
        <end position="20"/>
    </location>
</feature>
<keyword evidence="2 5" id="KW-0418">Kinase</keyword>
<dbReference type="PANTHER" id="PTHR10584">
    <property type="entry name" value="SUGAR KINASE"/>
    <property type="match status" value="1"/>
</dbReference>
<evidence type="ECO:0000313" key="6">
    <source>
        <dbReference type="Proteomes" id="UP001243717"/>
    </source>
</evidence>
<keyword evidence="1" id="KW-0808">Transferase</keyword>
<evidence type="ECO:0000256" key="2">
    <source>
        <dbReference type="ARBA" id="ARBA00022777"/>
    </source>
</evidence>
<accession>A0ABU1AMG1</accession>
<name>A0ABU1AMG1_9BACT</name>
<comment type="caution">
    <text evidence="5">The sequence shown here is derived from an EMBL/GenBank/DDBJ whole genome shotgun (WGS) entry which is preliminary data.</text>
</comment>
<dbReference type="Pfam" id="PF00294">
    <property type="entry name" value="PfkB"/>
    <property type="match status" value="1"/>
</dbReference>
<dbReference type="Proteomes" id="UP001243717">
    <property type="component" value="Unassembled WGS sequence"/>
</dbReference>
<gene>
    <name evidence="5" type="ORF">QEH59_16285</name>
</gene>
<organism evidence="5 6">
    <name type="scientific">Thalassobacterium sedimentorum</name>
    <dbReference type="NCBI Taxonomy" id="3041258"/>
    <lineage>
        <taxon>Bacteria</taxon>
        <taxon>Pseudomonadati</taxon>
        <taxon>Verrucomicrobiota</taxon>
        <taxon>Opitutia</taxon>
        <taxon>Puniceicoccales</taxon>
        <taxon>Coraliomargaritaceae</taxon>
        <taxon>Thalassobacterium</taxon>
    </lineage>
</organism>
<dbReference type="EMBL" id="JARXIC010000041">
    <property type="protein sequence ID" value="MDQ8195995.1"/>
    <property type="molecule type" value="Genomic_DNA"/>
</dbReference>
<feature type="domain" description="Carbohydrate kinase PfkB" evidence="4">
    <location>
        <begin position="26"/>
        <end position="335"/>
    </location>
</feature>
<keyword evidence="6" id="KW-1185">Reference proteome</keyword>
<feature type="region of interest" description="Disordered" evidence="3">
    <location>
        <begin position="1"/>
        <end position="20"/>
    </location>
</feature>
<evidence type="ECO:0000256" key="3">
    <source>
        <dbReference type="SAM" id="MobiDB-lite"/>
    </source>
</evidence>
<protein>
    <submittedName>
        <fullName evidence="5">Carbohydrate kinase family protein</fullName>
    </submittedName>
</protein>
<dbReference type="Gene3D" id="3.40.1190.20">
    <property type="match status" value="1"/>
</dbReference>
<sequence>MSTHEDTNKETQSNCPTHTQAAHTPKLLAVGTFVADYHKVVEHYPSERASSRIFEEVVSPGGAPLNLLINLAKLESGFSLKGAGRIGRDLDGQFITEQCRQHDIDISQLAYDEKYSTGYTDVYTVKESGKHTCFHFDGAGAHFCRNDVQLTTDDELDYLFLGSLGALGQLEVSDHPKKNTQATTLLRDARKRGITTIVEFAPLDSGTSLQDFADTLAEADYAILNDRTAETITNRSLYTENQFDPTMARTLAQEILDTGLHKAVIIQSGSGAVYVGADGSFAHQGSAFLPLDKRAGSAGVDHAFCAGYIDGLAKALSPSVCLRQGIAVSTVCRTHLTPSGGIQSLAACMQFYEDLQAVATSD</sequence>
<evidence type="ECO:0000256" key="1">
    <source>
        <dbReference type="ARBA" id="ARBA00022679"/>
    </source>
</evidence>
<dbReference type="InterPro" id="IPR011611">
    <property type="entry name" value="PfkB_dom"/>
</dbReference>
<dbReference type="GO" id="GO:0016301">
    <property type="term" value="F:kinase activity"/>
    <property type="evidence" value="ECO:0007669"/>
    <property type="project" value="UniProtKB-KW"/>
</dbReference>
<evidence type="ECO:0000259" key="4">
    <source>
        <dbReference type="Pfam" id="PF00294"/>
    </source>
</evidence>